<proteinExistence type="inferred from homology"/>
<evidence type="ECO:0000259" key="6">
    <source>
        <dbReference type="Pfam" id="PF03159"/>
    </source>
</evidence>
<name>A0A6C0IWP1_9ZZZZ</name>
<feature type="region of interest" description="Disordered" evidence="5">
    <location>
        <begin position="581"/>
        <end position="628"/>
    </location>
</feature>
<dbReference type="EMBL" id="MN740283">
    <property type="protein sequence ID" value="QHT97698.1"/>
    <property type="molecule type" value="Genomic_DNA"/>
</dbReference>
<feature type="domain" description="Xrn1 N-terminal" evidence="6">
    <location>
        <begin position="1"/>
        <end position="230"/>
    </location>
</feature>
<protein>
    <recommendedName>
        <fullName evidence="9">Xrn1 N-terminal domain-containing protein</fullName>
    </recommendedName>
</protein>
<evidence type="ECO:0008006" key="9">
    <source>
        <dbReference type="Google" id="ProtNLM"/>
    </source>
</evidence>
<feature type="compositionally biased region" description="Basic residues" evidence="5">
    <location>
        <begin position="602"/>
        <end position="612"/>
    </location>
</feature>
<dbReference type="GO" id="GO:0005634">
    <property type="term" value="C:nucleus"/>
    <property type="evidence" value="ECO:0007669"/>
    <property type="project" value="TreeGrafter"/>
</dbReference>
<accession>A0A6C0IWP1</accession>
<dbReference type="GO" id="GO:0000956">
    <property type="term" value="P:nuclear-transcribed mRNA catabolic process"/>
    <property type="evidence" value="ECO:0007669"/>
    <property type="project" value="TreeGrafter"/>
</dbReference>
<dbReference type="Pfam" id="PF17846">
    <property type="entry name" value="XRN_M"/>
    <property type="match status" value="2"/>
</dbReference>
<dbReference type="InterPro" id="IPR027073">
    <property type="entry name" value="5_3_exoribonuclease"/>
</dbReference>
<dbReference type="Pfam" id="PF03159">
    <property type="entry name" value="XRN_N"/>
    <property type="match status" value="1"/>
</dbReference>
<comment type="similarity">
    <text evidence="4">Belongs to the 5'-3' exonuclease family.</text>
</comment>
<evidence type="ECO:0000259" key="7">
    <source>
        <dbReference type="Pfam" id="PF17846"/>
    </source>
</evidence>
<dbReference type="AlphaFoldDB" id="A0A6C0IWP1"/>
<organism evidence="8">
    <name type="scientific">viral metagenome</name>
    <dbReference type="NCBI Taxonomy" id="1070528"/>
    <lineage>
        <taxon>unclassified sequences</taxon>
        <taxon>metagenomes</taxon>
        <taxon>organismal metagenomes</taxon>
    </lineage>
</organism>
<evidence type="ECO:0000256" key="3">
    <source>
        <dbReference type="ARBA" id="ARBA00022839"/>
    </source>
</evidence>
<dbReference type="InterPro" id="IPR004859">
    <property type="entry name" value="Xrn1_N"/>
</dbReference>
<dbReference type="Gene3D" id="1.25.40.1050">
    <property type="match status" value="1"/>
</dbReference>
<dbReference type="InterPro" id="IPR041412">
    <property type="entry name" value="Xrn1_helical"/>
</dbReference>
<evidence type="ECO:0000256" key="1">
    <source>
        <dbReference type="ARBA" id="ARBA00022722"/>
    </source>
</evidence>
<evidence type="ECO:0000256" key="4">
    <source>
        <dbReference type="ARBA" id="ARBA00038299"/>
    </source>
</evidence>
<feature type="domain" description="Xrn1 helical" evidence="7">
    <location>
        <begin position="268"/>
        <end position="357"/>
    </location>
</feature>
<dbReference type="GO" id="GO:0003723">
    <property type="term" value="F:RNA binding"/>
    <property type="evidence" value="ECO:0007669"/>
    <property type="project" value="TreeGrafter"/>
</dbReference>
<feature type="domain" description="Xrn1 helical" evidence="7">
    <location>
        <begin position="413"/>
        <end position="549"/>
    </location>
</feature>
<sequence length="643" mass="72681">MGIPKFFSWYSGHQIFRATISKVVPPNVDIFAIDMNALIYNNLDLLDIKVIREQGILVFSQEELYRRRYEVFQGVFRDVIGLTQTIRPRRSLIMAFDGVAPQAKINQQRSRRYKAAANRQPDAVFDTNSITPGTDFMIDLDQFIRRELQRIASLTPEQARRDPYATILPPNIVYSSHLVPGEGEHKIADHLRAIPSSGQTVVVHGMDADLIMIYLLRLRQDWENIYLFREHKLEGRGGVRNYAVETMINLRALERVIRALYPGVPDPVDDFVTITFLIGNDFLPHFPSFERIYDALDTIIFGYSQYLADNQTGPVPAQGLTSPGSINWRELARFFEYVTTRYDDTLLQRWAENTDAQIKFPSAVAERCITTSRIVGTQSRCVRTLDIPMFKTEWYKYVFGPKTGKGTITPTQDDINNLIKSYLEGMAWVHSYYLNGQSAVNVGWFYPNHYAPLFSDLHTYIMASPTITWEVNPLQIFSETVTPPEQLVMVLPPASLTTVPPPLRPLYSEQSPIFDLLPTGFKVDAQGKMEEWESIAILPIPNPNRVRRAVMLLGLPPQFFARFAPQEPLVIERDFVRTMAASRGGGRGRGDRGGRGGPRGGGRSRRGPRGRGGRGQGAPGRGRSAFVLPTIPSESVALRQTLL</sequence>
<dbReference type="GO" id="GO:0004534">
    <property type="term" value="F:5'-3' RNA exonuclease activity"/>
    <property type="evidence" value="ECO:0007669"/>
    <property type="project" value="TreeGrafter"/>
</dbReference>
<reference evidence="8" key="1">
    <citation type="journal article" date="2020" name="Nature">
        <title>Giant virus diversity and host interactions through global metagenomics.</title>
        <authorList>
            <person name="Schulz F."/>
            <person name="Roux S."/>
            <person name="Paez-Espino D."/>
            <person name="Jungbluth S."/>
            <person name="Walsh D.A."/>
            <person name="Denef V.J."/>
            <person name="McMahon K.D."/>
            <person name="Konstantinidis K.T."/>
            <person name="Eloe-Fadrosh E.A."/>
            <person name="Kyrpides N.C."/>
            <person name="Woyke T."/>
        </authorList>
    </citation>
    <scope>NUCLEOTIDE SEQUENCE</scope>
    <source>
        <strain evidence="8">GVMAG-M-3300025572-1</strain>
    </source>
</reference>
<evidence type="ECO:0000256" key="5">
    <source>
        <dbReference type="SAM" id="MobiDB-lite"/>
    </source>
</evidence>
<dbReference type="PANTHER" id="PTHR12341:SF7">
    <property type="entry name" value="5'-3' EXORIBONUCLEASE 1"/>
    <property type="match status" value="1"/>
</dbReference>
<keyword evidence="3" id="KW-0269">Exonuclease</keyword>
<evidence type="ECO:0000313" key="8">
    <source>
        <dbReference type="EMBL" id="QHT97698.1"/>
    </source>
</evidence>
<dbReference type="PANTHER" id="PTHR12341">
    <property type="entry name" value="5'-&gt;3' EXORIBONUCLEASE"/>
    <property type="match status" value="1"/>
</dbReference>
<keyword evidence="1" id="KW-0540">Nuclease</keyword>
<evidence type="ECO:0000256" key="2">
    <source>
        <dbReference type="ARBA" id="ARBA00022801"/>
    </source>
</evidence>
<dbReference type="Gene3D" id="3.40.50.12390">
    <property type="match status" value="1"/>
</dbReference>
<keyword evidence="2" id="KW-0378">Hydrolase</keyword>